<dbReference type="Gene3D" id="1.10.8.60">
    <property type="match status" value="1"/>
</dbReference>
<accession>A0ABT6F4N8</accession>
<dbReference type="SMART" id="SM00448">
    <property type="entry name" value="REC"/>
    <property type="match status" value="1"/>
</dbReference>
<dbReference type="InterPro" id="IPR002078">
    <property type="entry name" value="Sigma_54_int"/>
</dbReference>
<evidence type="ECO:0000256" key="12">
    <source>
        <dbReference type="ARBA" id="ARBA00023163"/>
    </source>
</evidence>
<name>A0ABT6F4N8_9BACT</name>
<dbReference type="InterPro" id="IPR011006">
    <property type="entry name" value="CheY-like_superfamily"/>
</dbReference>
<keyword evidence="4" id="KW-0678">Repressor</keyword>
<dbReference type="CDD" id="cd00156">
    <property type="entry name" value="REC"/>
    <property type="match status" value="1"/>
</dbReference>
<dbReference type="Gene3D" id="3.40.50.2300">
    <property type="match status" value="1"/>
</dbReference>
<keyword evidence="8" id="KW-0902">Two-component regulatory system</keyword>
<comment type="subcellular location">
    <subcellularLocation>
        <location evidence="1">Cytoplasm</location>
    </subcellularLocation>
</comment>
<evidence type="ECO:0000256" key="15">
    <source>
        <dbReference type="ARBA" id="ARBA00031910"/>
    </source>
</evidence>
<evidence type="ECO:0000313" key="19">
    <source>
        <dbReference type="EMBL" id="MDG3002477.1"/>
    </source>
</evidence>
<evidence type="ECO:0000256" key="1">
    <source>
        <dbReference type="ARBA" id="ARBA00004496"/>
    </source>
</evidence>
<evidence type="ECO:0000256" key="10">
    <source>
        <dbReference type="ARBA" id="ARBA00023125"/>
    </source>
</evidence>
<keyword evidence="7" id="KW-0067">ATP-binding</keyword>
<dbReference type="EMBL" id="JARRAG010000001">
    <property type="protein sequence ID" value="MDG3002477.1"/>
    <property type="molecule type" value="Genomic_DNA"/>
</dbReference>
<evidence type="ECO:0000259" key="18">
    <source>
        <dbReference type="PROSITE" id="PS50110"/>
    </source>
</evidence>
<keyword evidence="6" id="KW-0547">Nucleotide-binding</keyword>
<feature type="domain" description="Sigma-54 factor interaction" evidence="17">
    <location>
        <begin position="142"/>
        <end position="371"/>
    </location>
</feature>
<dbReference type="SUPFAM" id="SSF46689">
    <property type="entry name" value="Homeodomain-like"/>
    <property type="match status" value="1"/>
</dbReference>
<sequence>MGRLILIDDEPALIARQARQVFPAPDHVVAVAASGAEGLDLIRRERPDVVLLDLHLPDATGFEIYQAIRRIDARIPVIFVTVARTADAAIEAMKQGAYDYLFKPLDLHRLREVVEGAFEVARRMRAPAAVAEDPDTDAPGAIVGSAPAMLEVYKAIGRVAAQDVPVLITGESGTGKELVAQAIYQHGPRSRQPFLALNCAAIPETLLESELFGHERGSFTGADRRRIGKFEQCNGGTIFLDEIGDMPVALQAKLLRLLQEQTFERVGGDETIHTDVRLIAATHRDLKTWSNEGRFRADLYYRLSVFSLNLPPLRERGDDLRILVRHFLRRLNAEMGREVRDVAPETYDRLSEYPWPGNVRELQSTLKQALLQASGPLLLPRFLPEAFGEPAAATTAVRGRGDRSEAGLDLTVALEGGFRPDDRDVYSELHRQLDRLLLPAAMDFAHGSQHQAALILGIARQTLRQKLKQLGLHPAHLVDHDEPDAPDQPLS</sequence>
<dbReference type="PANTHER" id="PTHR32071:SF95">
    <property type="entry name" value="DNA-BINDING TRANSCRIPTIONAL REGULATOR NTRC"/>
    <property type="match status" value="1"/>
</dbReference>
<keyword evidence="13" id="KW-0535">Nitrogen fixation</keyword>
<evidence type="ECO:0000256" key="3">
    <source>
        <dbReference type="ARBA" id="ARBA00022490"/>
    </source>
</evidence>
<evidence type="ECO:0000256" key="8">
    <source>
        <dbReference type="ARBA" id="ARBA00023012"/>
    </source>
</evidence>
<keyword evidence="11" id="KW-0010">Activator</keyword>
<organism evidence="19 20">
    <name type="scientific">Paludisphaera mucosa</name>
    <dbReference type="NCBI Taxonomy" id="3030827"/>
    <lineage>
        <taxon>Bacteria</taxon>
        <taxon>Pseudomonadati</taxon>
        <taxon>Planctomycetota</taxon>
        <taxon>Planctomycetia</taxon>
        <taxon>Isosphaerales</taxon>
        <taxon>Isosphaeraceae</taxon>
        <taxon>Paludisphaera</taxon>
    </lineage>
</organism>
<dbReference type="PRINTS" id="PR01590">
    <property type="entry name" value="HTHFIS"/>
</dbReference>
<evidence type="ECO:0000256" key="4">
    <source>
        <dbReference type="ARBA" id="ARBA00022491"/>
    </source>
</evidence>
<comment type="caution">
    <text evidence="19">The sequence shown here is derived from an EMBL/GenBank/DDBJ whole genome shotgun (WGS) entry which is preliminary data.</text>
</comment>
<dbReference type="InterPro" id="IPR003593">
    <property type="entry name" value="AAA+_ATPase"/>
</dbReference>
<dbReference type="PROSITE" id="PS50110">
    <property type="entry name" value="RESPONSE_REGULATORY"/>
    <property type="match status" value="1"/>
</dbReference>
<evidence type="ECO:0000256" key="14">
    <source>
        <dbReference type="ARBA" id="ARBA00029881"/>
    </source>
</evidence>
<dbReference type="Gene3D" id="1.10.10.60">
    <property type="entry name" value="Homeodomain-like"/>
    <property type="match status" value="1"/>
</dbReference>
<dbReference type="InterPro" id="IPR009057">
    <property type="entry name" value="Homeodomain-like_sf"/>
</dbReference>
<dbReference type="CDD" id="cd00009">
    <property type="entry name" value="AAA"/>
    <property type="match status" value="1"/>
</dbReference>
<dbReference type="Pfam" id="PF00158">
    <property type="entry name" value="Sigma54_activat"/>
    <property type="match status" value="1"/>
</dbReference>
<dbReference type="InterPro" id="IPR001789">
    <property type="entry name" value="Sig_transdc_resp-reg_receiver"/>
</dbReference>
<keyword evidence="9" id="KW-0805">Transcription regulation</keyword>
<feature type="modified residue" description="4-aspartylphosphate" evidence="16">
    <location>
        <position position="53"/>
    </location>
</feature>
<dbReference type="SUPFAM" id="SSF52540">
    <property type="entry name" value="P-loop containing nucleoside triphosphate hydrolases"/>
    <property type="match status" value="1"/>
</dbReference>
<dbReference type="Proteomes" id="UP001216907">
    <property type="component" value="Unassembled WGS sequence"/>
</dbReference>
<feature type="domain" description="Response regulatory" evidence="18">
    <location>
        <begin position="3"/>
        <end position="118"/>
    </location>
</feature>
<dbReference type="PROSITE" id="PS00675">
    <property type="entry name" value="SIGMA54_INTERACT_1"/>
    <property type="match status" value="1"/>
</dbReference>
<dbReference type="InterPro" id="IPR058031">
    <property type="entry name" value="AAA_lid_NorR"/>
</dbReference>
<evidence type="ECO:0000256" key="2">
    <source>
        <dbReference type="ARBA" id="ARBA00019059"/>
    </source>
</evidence>
<evidence type="ECO:0000256" key="11">
    <source>
        <dbReference type="ARBA" id="ARBA00023159"/>
    </source>
</evidence>
<keyword evidence="12" id="KW-0804">Transcription</keyword>
<proteinExistence type="predicted"/>
<evidence type="ECO:0000256" key="5">
    <source>
        <dbReference type="ARBA" id="ARBA00022553"/>
    </source>
</evidence>
<dbReference type="Gene3D" id="3.40.50.300">
    <property type="entry name" value="P-loop containing nucleotide triphosphate hydrolases"/>
    <property type="match status" value="1"/>
</dbReference>
<keyword evidence="10" id="KW-0238">DNA-binding</keyword>
<evidence type="ECO:0000313" key="20">
    <source>
        <dbReference type="Proteomes" id="UP001216907"/>
    </source>
</evidence>
<dbReference type="SMART" id="SM00382">
    <property type="entry name" value="AAA"/>
    <property type="match status" value="1"/>
</dbReference>
<dbReference type="InterPro" id="IPR025662">
    <property type="entry name" value="Sigma_54_int_dom_ATP-bd_1"/>
</dbReference>
<dbReference type="PANTHER" id="PTHR32071">
    <property type="entry name" value="TRANSCRIPTIONAL REGULATORY PROTEIN"/>
    <property type="match status" value="1"/>
</dbReference>
<dbReference type="InterPro" id="IPR027417">
    <property type="entry name" value="P-loop_NTPase"/>
</dbReference>
<keyword evidence="20" id="KW-1185">Reference proteome</keyword>
<dbReference type="PROSITE" id="PS50045">
    <property type="entry name" value="SIGMA54_INTERACT_4"/>
    <property type="match status" value="1"/>
</dbReference>
<dbReference type="Pfam" id="PF00072">
    <property type="entry name" value="Response_reg"/>
    <property type="match status" value="1"/>
</dbReference>
<evidence type="ECO:0000256" key="9">
    <source>
        <dbReference type="ARBA" id="ARBA00023015"/>
    </source>
</evidence>
<evidence type="ECO:0000256" key="13">
    <source>
        <dbReference type="ARBA" id="ARBA00023231"/>
    </source>
</evidence>
<dbReference type="InterPro" id="IPR002197">
    <property type="entry name" value="HTH_Fis"/>
</dbReference>
<evidence type="ECO:0000256" key="16">
    <source>
        <dbReference type="PROSITE-ProRule" id="PRU00169"/>
    </source>
</evidence>
<keyword evidence="3" id="KW-0963">Cytoplasm</keyword>
<gene>
    <name evidence="19" type="ORF">PZE19_01645</name>
</gene>
<protein>
    <recommendedName>
        <fullName evidence="2">DNA-binding transcriptional regulator NtrC</fullName>
    </recommendedName>
    <alternativeName>
        <fullName evidence="14">Nitrogen regulation protein NR(I)</fullName>
    </alternativeName>
    <alternativeName>
        <fullName evidence="15">Nitrogen regulator I</fullName>
    </alternativeName>
</protein>
<evidence type="ECO:0000259" key="17">
    <source>
        <dbReference type="PROSITE" id="PS50045"/>
    </source>
</evidence>
<reference evidence="19 20" key="1">
    <citation type="submission" date="2023-03" db="EMBL/GenBank/DDBJ databases">
        <title>Paludisphaera mucosa sp. nov. a novel planctomycete from northern fen.</title>
        <authorList>
            <person name="Ivanova A."/>
        </authorList>
    </citation>
    <scope>NUCLEOTIDE SEQUENCE [LARGE SCALE GENOMIC DNA]</scope>
    <source>
        <strain evidence="19 20">Pla2</strain>
    </source>
</reference>
<dbReference type="Pfam" id="PF02954">
    <property type="entry name" value="HTH_8"/>
    <property type="match status" value="1"/>
</dbReference>
<evidence type="ECO:0000256" key="6">
    <source>
        <dbReference type="ARBA" id="ARBA00022741"/>
    </source>
</evidence>
<dbReference type="RefSeq" id="WP_277858841.1">
    <property type="nucleotide sequence ID" value="NZ_JARRAG010000001.1"/>
</dbReference>
<evidence type="ECO:0000256" key="7">
    <source>
        <dbReference type="ARBA" id="ARBA00022840"/>
    </source>
</evidence>
<dbReference type="Pfam" id="PF25601">
    <property type="entry name" value="AAA_lid_14"/>
    <property type="match status" value="1"/>
</dbReference>
<dbReference type="SUPFAM" id="SSF52172">
    <property type="entry name" value="CheY-like"/>
    <property type="match status" value="1"/>
</dbReference>
<keyword evidence="5 16" id="KW-0597">Phosphoprotein</keyword>